<dbReference type="Pfam" id="PF02576">
    <property type="entry name" value="RimP_N"/>
    <property type="match status" value="1"/>
</dbReference>
<name>D1B5D8_THEAS</name>
<dbReference type="STRING" id="525903.Taci_0997"/>
<evidence type="ECO:0000313" key="6">
    <source>
        <dbReference type="Proteomes" id="UP000002030"/>
    </source>
</evidence>
<feature type="domain" description="Ribosome maturation factor RimP N-terminal" evidence="4">
    <location>
        <begin position="13"/>
        <end position="85"/>
    </location>
</feature>
<keyword evidence="1 3" id="KW-0963">Cytoplasm</keyword>
<evidence type="ECO:0000256" key="2">
    <source>
        <dbReference type="ARBA" id="ARBA00022517"/>
    </source>
</evidence>
<dbReference type="AlphaFoldDB" id="D1B5D8"/>
<dbReference type="KEGG" id="tai:Taci_0997"/>
<dbReference type="HOGENOM" id="CLU_070525_2_2_0"/>
<dbReference type="Gene3D" id="3.30.300.70">
    <property type="entry name" value="RimP-like superfamily, N-terminal"/>
    <property type="match status" value="1"/>
</dbReference>
<evidence type="ECO:0000256" key="1">
    <source>
        <dbReference type="ARBA" id="ARBA00022490"/>
    </source>
</evidence>
<comment type="function">
    <text evidence="3">Required for maturation of 30S ribosomal subunits.</text>
</comment>
<gene>
    <name evidence="3" type="primary">rimP</name>
    <name evidence="5" type="ordered locus">Taci_0997</name>
</gene>
<dbReference type="HAMAP" id="MF_01077">
    <property type="entry name" value="RimP"/>
    <property type="match status" value="1"/>
</dbReference>
<dbReference type="GO" id="GO:0000028">
    <property type="term" value="P:ribosomal small subunit assembly"/>
    <property type="evidence" value="ECO:0007669"/>
    <property type="project" value="TreeGrafter"/>
</dbReference>
<dbReference type="eggNOG" id="COG0779">
    <property type="taxonomic scope" value="Bacteria"/>
</dbReference>
<dbReference type="PANTHER" id="PTHR33867">
    <property type="entry name" value="RIBOSOME MATURATION FACTOR RIMP"/>
    <property type="match status" value="1"/>
</dbReference>
<dbReference type="GO" id="GO:0005829">
    <property type="term" value="C:cytosol"/>
    <property type="evidence" value="ECO:0007669"/>
    <property type="project" value="TreeGrafter"/>
</dbReference>
<comment type="subcellular location">
    <subcellularLocation>
        <location evidence="3">Cytoplasm</location>
    </subcellularLocation>
</comment>
<organism evidence="5 6">
    <name type="scientific">Thermanaerovibrio acidaminovorans (strain ATCC 49978 / DSM 6589 / Su883)</name>
    <name type="common">Selenomonas acidaminovorans</name>
    <dbReference type="NCBI Taxonomy" id="525903"/>
    <lineage>
        <taxon>Bacteria</taxon>
        <taxon>Thermotogati</taxon>
        <taxon>Synergistota</taxon>
        <taxon>Synergistia</taxon>
        <taxon>Synergistales</taxon>
        <taxon>Synergistaceae</taxon>
        <taxon>Thermanaerovibrio</taxon>
    </lineage>
</organism>
<accession>D1B5D8</accession>
<dbReference type="PANTHER" id="PTHR33867:SF1">
    <property type="entry name" value="RIBOSOME MATURATION FACTOR RIMP"/>
    <property type="match status" value="1"/>
</dbReference>
<protein>
    <recommendedName>
        <fullName evidence="3">Ribosome maturation factor RimP</fullName>
    </recommendedName>
</protein>
<dbReference type="InterPro" id="IPR035956">
    <property type="entry name" value="RimP_N_sf"/>
</dbReference>
<dbReference type="InterPro" id="IPR028989">
    <property type="entry name" value="RimP_N"/>
</dbReference>
<reference evidence="5 6" key="1">
    <citation type="journal article" date="2009" name="Stand. Genomic Sci.">
        <title>Complete genome sequence of Thermanaerovibrio acidaminovorans type strain (Su883).</title>
        <authorList>
            <person name="Chovatia M."/>
            <person name="Sikorski J."/>
            <person name="Schroder M."/>
            <person name="Lapidus A."/>
            <person name="Nolan M."/>
            <person name="Tice H."/>
            <person name="Glavina Del Rio T."/>
            <person name="Copeland A."/>
            <person name="Cheng J.F."/>
            <person name="Lucas S."/>
            <person name="Chen F."/>
            <person name="Bruce D."/>
            <person name="Goodwin L."/>
            <person name="Pitluck S."/>
            <person name="Ivanova N."/>
            <person name="Mavromatis K."/>
            <person name="Ovchinnikova G."/>
            <person name="Pati A."/>
            <person name="Chen A."/>
            <person name="Palaniappan K."/>
            <person name="Land M."/>
            <person name="Hauser L."/>
            <person name="Chang Y.J."/>
            <person name="Jeffries C.D."/>
            <person name="Chain P."/>
            <person name="Saunders E."/>
            <person name="Detter J.C."/>
            <person name="Brettin T."/>
            <person name="Rohde M."/>
            <person name="Goker M."/>
            <person name="Spring S."/>
            <person name="Bristow J."/>
            <person name="Markowitz V."/>
            <person name="Hugenholtz P."/>
            <person name="Kyrpides N.C."/>
            <person name="Klenk H.P."/>
            <person name="Eisen J.A."/>
        </authorList>
    </citation>
    <scope>NUCLEOTIDE SEQUENCE [LARGE SCALE GENOMIC DNA]</scope>
    <source>
        <strain evidence="6">ATCC 49978 / DSM 6589 / Su883</strain>
    </source>
</reference>
<evidence type="ECO:0000259" key="4">
    <source>
        <dbReference type="Pfam" id="PF02576"/>
    </source>
</evidence>
<sequence>MSASMAFAFKDRIRRLVEDLGYICVEVKLVRDLGGQVVRVTIDSPDAPIGHGDCEAVSRKVGELLDGEGEGFLKGRYYLEVSSPGPNRPLLSLDDFRRFKGSKIRVSTGKGKKRTYFIDDVFDDGMVRLVHEGEELVCPWGDLKNPRLCG</sequence>
<evidence type="ECO:0000256" key="3">
    <source>
        <dbReference type="HAMAP-Rule" id="MF_01077"/>
    </source>
</evidence>
<evidence type="ECO:0000313" key="5">
    <source>
        <dbReference type="EMBL" id="ACZ19229.1"/>
    </source>
</evidence>
<dbReference type="EMBL" id="CP001818">
    <property type="protein sequence ID" value="ACZ19229.1"/>
    <property type="molecule type" value="Genomic_DNA"/>
</dbReference>
<dbReference type="OrthoDB" id="9805006at2"/>
<comment type="similarity">
    <text evidence="3">Belongs to the RimP family.</text>
</comment>
<keyword evidence="2 3" id="KW-0690">Ribosome biogenesis</keyword>
<dbReference type="SUPFAM" id="SSF75420">
    <property type="entry name" value="YhbC-like, N-terminal domain"/>
    <property type="match status" value="1"/>
</dbReference>
<proteinExistence type="inferred from homology"/>
<dbReference type="GO" id="GO:0006412">
    <property type="term" value="P:translation"/>
    <property type="evidence" value="ECO:0007669"/>
    <property type="project" value="TreeGrafter"/>
</dbReference>
<dbReference type="EnsemblBacteria" id="ACZ19229">
    <property type="protein sequence ID" value="ACZ19229"/>
    <property type="gene ID" value="Taci_0997"/>
</dbReference>
<dbReference type="InterPro" id="IPR003728">
    <property type="entry name" value="Ribosome_maturation_RimP"/>
</dbReference>
<keyword evidence="6" id="KW-1185">Reference proteome</keyword>
<dbReference type="Proteomes" id="UP000002030">
    <property type="component" value="Chromosome"/>
</dbReference>